<dbReference type="PANTHER" id="PTHR33744:SF1">
    <property type="entry name" value="DNA-BINDING TRANSCRIPTIONAL ACTIVATOR ADER"/>
    <property type="match status" value="1"/>
</dbReference>
<sequence>MYPHSIKLKYKLSKEIELMINLNSIIKRISEYSIETNVVNNCSIMISDIQFLEYHQKSFDSSILYIVEISNFPKSLPTEGTINILCVSNVSTSKYLSIPESLNLIFVKNTDIDVGIIFNQIHHIFKNEALLYLNKEKLFKCLLEKESMQKIVNLAYEILGNPVVIVDRGCKVLACTDIKLKNEFWDNIIYEKRYFDSDYTISVKTSKEMHKCLMSKTPSICIKPNYPRNFISSIFIENKLVASIGLLEICNSFSEKESKILSFMSEILSIEMQKSKYNYINKGLIFEYFLNDLLEDKIYDDNEIKNRIVYSEINLKKFNYVFTIDTSTYKDNNIDNLIIIDDLSLILNDTISFPYHSYIVTLISIDSYLINNSSFKDLEKYLKRRKLSGGLSLCFNYLGDMKKYFIQSKKALELSQHLNENKVICIYEEYAYHHLLEISSKFGDITSICHPSIFILIDYDKKNGTELLKSLFLYVKFDKSITLAANELHVHRNTLNSRITKIKSIIDINWENNEVIKYIYLSLRILEYNNNFSFEGKYKN</sequence>
<dbReference type="InterPro" id="IPR051448">
    <property type="entry name" value="CdaR-like_regulators"/>
</dbReference>
<proteinExistence type="predicted"/>
<feature type="domain" description="PucR C-terminal helix-turn-helix" evidence="1">
    <location>
        <begin position="467"/>
        <end position="525"/>
    </location>
</feature>
<dbReference type="InterPro" id="IPR042070">
    <property type="entry name" value="PucR_C-HTH_sf"/>
</dbReference>
<name>A0A6A7KCR7_9FIRM</name>
<comment type="caution">
    <text evidence="2">The sequence shown here is derived from an EMBL/GenBank/DDBJ whole genome shotgun (WGS) entry which is preliminary data.</text>
</comment>
<accession>A0A6A7KCR7</accession>
<dbReference type="PANTHER" id="PTHR33744">
    <property type="entry name" value="CARBOHYDRATE DIACID REGULATOR"/>
    <property type="match status" value="1"/>
</dbReference>
<evidence type="ECO:0000313" key="3">
    <source>
        <dbReference type="Proteomes" id="UP000440004"/>
    </source>
</evidence>
<evidence type="ECO:0000313" key="2">
    <source>
        <dbReference type="EMBL" id="MPW27145.1"/>
    </source>
</evidence>
<dbReference type="Proteomes" id="UP000440004">
    <property type="component" value="Unassembled WGS sequence"/>
</dbReference>
<dbReference type="AlphaFoldDB" id="A0A6A7KCR7"/>
<keyword evidence="3" id="KW-1185">Reference proteome</keyword>
<gene>
    <name evidence="2" type="ORF">GC105_15310</name>
</gene>
<protein>
    <recommendedName>
        <fullName evidence="1">PucR C-terminal helix-turn-helix domain-containing protein</fullName>
    </recommendedName>
</protein>
<dbReference type="Gene3D" id="1.10.10.2840">
    <property type="entry name" value="PucR C-terminal helix-turn-helix domain"/>
    <property type="match status" value="1"/>
</dbReference>
<organism evidence="2 3">
    <name type="scientific">Alkalibaculum sporogenes</name>
    <dbReference type="NCBI Taxonomy" id="2655001"/>
    <lineage>
        <taxon>Bacteria</taxon>
        <taxon>Bacillati</taxon>
        <taxon>Bacillota</taxon>
        <taxon>Clostridia</taxon>
        <taxon>Eubacteriales</taxon>
        <taxon>Eubacteriaceae</taxon>
        <taxon>Alkalibaculum</taxon>
    </lineage>
</organism>
<dbReference type="EMBL" id="WHNX01000043">
    <property type="protein sequence ID" value="MPW27145.1"/>
    <property type="molecule type" value="Genomic_DNA"/>
</dbReference>
<reference evidence="2 3" key="1">
    <citation type="submission" date="2019-10" db="EMBL/GenBank/DDBJ databases">
        <title>Alkalibaculum tamaniensis sp.nov., a new alkaliphilic acetogen, isolated on methoxylated aromatics from a mud volcano.</title>
        <authorList>
            <person name="Khomyakova M.A."/>
            <person name="Merkel A.Y."/>
            <person name="Bonch-Osmolovskaya E.A."/>
            <person name="Slobodkin A.I."/>
        </authorList>
    </citation>
    <scope>NUCLEOTIDE SEQUENCE [LARGE SCALE GENOMIC DNA]</scope>
    <source>
        <strain evidence="2 3">M08DMB</strain>
    </source>
</reference>
<dbReference type="InterPro" id="IPR025736">
    <property type="entry name" value="PucR_C-HTH_dom"/>
</dbReference>
<evidence type="ECO:0000259" key="1">
    <source>
        <dbReference type="Pfam" id="PF13556"/>
    </source>
</evidence>
<dbReference type="Pfam" id="PF13556">
    <property type="entry name" value="HTH_30"/>
    <property type="match status" value="1"/>
</dbReference>